<comment type="caution">
    <text evidence="8">The sequence shown here is derived from an EMBL/GenBank/DDBJ whole genome shotgun (WGS) entry which is preliminary data.</text>
</comment>
<evidence type="ECO:0000313" key="9">
    <source>
        <dbReference type="Proteomes" id="UP000612808"/>
    </source>
</evidence>
<name>A0A8J3JGL2_9ACTN</name>
<evidence type="ECO:0000256" key="2">
    <source>
        <dbReference type="ARBA" id="ARBA00010447"/>
    </source>
</evidence>
<dbReference type="PANTHER" id="PTHR43586:SF8">
    <property type="entry name" value="CYSTEINE DESULFURASE 1, CHLOROPLASTIC"/>
    <property type="match status" value="1"/>
</dbReference>
<dbReference type="GO" id="GO:0008483">
    <property type="term" value="F:transaminase activity"/>
    <property type="evidence" value="ECO:0007669"/>
    <property type="project" value="UniProtKB-KW"/>
</dbReference>
<reference evidence="8" key="1">
    <citation type="submission" date="2021-01" db="EMBL/GenBank/DDBJ databases">
        <title>Whole genome shotgun sequence of Actinocatenispora rupis NBRC 107355.</title>
        <authorList>
            <person name="Komaki H."/>
            <person name="Tamura T."/>
        </authorList>
    </citation>
    <scope>NUCLEOTIDE SEQUENCE</scope>
    <source>
        <strain evidence="8">NBRC 107355</strain>
    </source>
</reference>
<evidence type="ECO:0000313" key="8">
    <source>
        <dbReference type="EMBL" id="GID16344.1"/>
    </source>
</evidence>
<dbReference type="AlphaFoldDB" id="A0A8J3JGL2"/>
<dbReference type="InterPro" id="IPR015421">
    <property type="entry name" value="PyrdxlP-dep_Trfase_major"/>
</dbReference>
<dbReference type="Proteomes" id="UP000612808">
    <property type="component" value="Unassembled WGS sequence"/>
</dbReference>
<keyword evidence="8" id="KW-0808">Transferase</keyword>
<comment type="catalytic activity">
    <reaction evidence="4">
        <text>(sulfur carrier)-H + L-cysteine = (sulfur carrier)-SH + L-alanine</text>
        <dbReference type="Rhea" id="RHEA:43892"/>
        <dbReference type="Rhea" id="RHEA-COMP:14737"/>
        <dbReference type="Rhea" id="RHEA-COMP:14739"/>
        <dbReference type="ChEBI" id="CHEBI:29917"/>
        <dbReference type="ChEBI" id="CHEBI:35235"/>
        <dbReference type="ChEBI" id="CHEBI:57972"/>
        <dbReference type="ChEBI" id="CHEBI:64428"/>
        <dbReference type="EC" id="2.8.1.7"/>
    </reaction>
</comment>
<keyword evidence="8" id="KW-0032">Aminotransferase</keyword>
<dbReference type="EMBL" id="BOMB01000057">
    <property type="protein sequence ID" value="GID16344.1"/>
    <property type="molecule type" value="Genomic_DNA"/>
</dbReference>
<evidence type="ECO:0000256" key="4">
    <source>
        <dbReference type="ARBA" id="ARBA00050776"/>
    </source>
</evidence>
<evidence type="ECO:0000256" key="6">
    <source>
        <dbReference type="SAM" id="MobiDB-lite"/>
    </source>
</evidence>
<feature type="region of interest" description="Disordered" evidence="6">
    <location>
        <begin position="1"/>
        <end position="27"/>
    </location>
</feature>
<dbReference type="RefSeq" id="WP_203665014.1">
    <property type="nucleotide sequence ID" value="NZ_BOMB01000057.1"/>
</dbReference>
<sequence length="465" mass="48535">MPVSPATAPAIPARREPVRESARPRLVPVPRAERPDPLVLLDAEVTVPLVTGDTVGYANFDYAASAPCATAAADAINDLLPRYASVHRGAGLPSQLCTRRYEEARGSVARFLGCRPDDTVLFTRNTTDATNLLAHVLPADATVVVFDSEHHATLLPWRRAVRLPVPDSPGAAVRAVDAALRELHRDGPAGPVLVAVTGASNVTGELWPVGNIVTVAHRYGARVFVDAAQLAPHRPVDVAALDVDYVALSGHKLYAPFGAGVLAGRPDWLAAAGPYLAGGGATALVGDATNDVRWSAGAARHEAGSPNVLGAVALGAVCDALLAADRAALADRERRLTDRLRAGLAAIDGVVELSLFAPDSPRVGIAAFAVRGLDSDVLAAALSAEYGIGVRDGLFCAHPLTRRLLHDAGTDAPATAVRASIGLGTTEEQVDRLVAAVAELAANGPRWTYERPEGRPVPVPDPRVW</sequence>
<evidence type="ECO:0000256" key="3">
    <source>
        <dbReference type="ARBA" id="ARBA00022898"/>
    </source>
</evidence>
<protein>
    <submittedName>
        <fullName evidence="8">Aminotransferase</fullName>
    </submittedName>
</protein>
<accession>A0A8J3JGL2</accession>
<dbReference type="InterPro" id="IPR020578">
    <property type="entry name" value="Aminotrans_V_PyrdxlP_BS"/>
</dbReference>
<evidence type="ECO:0000256" key="1">
    <source>
        <dbReference type="ARBA" id="ARBA00001933"/>
    </source>
</evidence>
<dbReference type="InterPro" id="IPR015422">
    <property type="entry name" value="PyrdxlP-dep_Trfase_small"/>
</dbReference>
<keyword evidence="9" id="KW-1185">Reference proteome</keyword>
<dbReference type="PANTHER" id="PTHR43586">
    <property type="entry name" value="CYSTEINE DESULFURASE"/>
    <property type="match status" value="1"/>
</dbReference>
<dbReference type="SUPFAM" id="SSF53383">
    <property type="entry name" value="PLP-dependent transferases"/>
    <property type="match status" value="1"/>
</dbReference>
<dbReference type="InterPro" id="IPR000192">
    <property type="entry name" value="Aminotrans_V_dom"/>
</dbReference>
<feature type="compositionally biased region" description="Basic and acidic residues" evidence="6">
    <location>
        <begin position="13"/>
        <end position="23"/>
    </location>
</feature>
<proteinExistence type="inferred from homology"/>
<dbReference type="Pfam" id="PF00266">
    <property type="entry name" value="Aminotran_5"/>
    <property type="match status" value="1"/>
</dbReference>
<dbReference type="PROSITE" id="PS00595">
    <property type="entry name" value="AA_TRANSFER_CLASS_5"/>
    <property type="match status" value="1"/>
</dbReference>
<evidence type="ECO:0000256" key="5">
    <source>
        <dbReference type="RuleBase" id="RU004504"/>
    </source>
</evidence>
<comment type="cofactor">
    <cofactor evidence="1 5">
        <name>pyridoxal 5'-phosphate</name>
        <dbReference type="ChEBI" id="CHEBI:597326"/>
    </cofactor>
</comment>
<comment type="similarity">
    <text evidence="2">Belongs to the class-V pyridoxal-phosphate-dependent aminotransferase family. Csd subfamily.</text>
</comment>
<dbReference type="Gene3D" id="3.90.1150.10">
    <property type="entry name" value="Aspartate Aminotransferase, domain 1"/>
    <property type="match status" value="1"/>
</dbReference>
<dbReference type="InterPro" id="IPR015424">
    <property type="entry name" value="PyrdxlP-dep_Trfase"/>
</dbReference>
<organism evidence="8 9">
    <name type="scientific">Actinocatenispora rupis</name>
    <dbReference type="NCBI Taxonomy" id="519421"/>
    <lineage>
        <taxon>Bacteria</taxon>
        <taxon>Bacillati</taxon>
        <taxon>Actinomycetota</taxon>
        <taxon>Actinomycetes</taxon>
        <taxon>Micromonosporales</taxon>
        <taxon>Micromonosporaceae</taxon>
        <taxon>Actinocatenispora</taxon>
    </lineage>
</organism>
<dbReference type="GO" id="GO:0031071">
    <property type="term" value="F:cysteine desulfurase activity"/>
    <property type="evidence" value="ECO:0007669"/>
    <property type="project" value="UniProtKB-EC"/>
</dbReference>
<feature type="domain" description="Aminotransferase class V" evidence="7">
    <location>
        <begin position="60"/>
        <end position="433"/>
    </location>
</feature>
<keyword evidence="3" id="KW-0663">Pyridoxal phosphate</keyword>
<dbReference type="Gene3D" id="3.40.640.10">
    <property type="entry name" value="Type I PLP-dependent aspartate aminotransferase-like (Major domain)"/>
    <property type="match status" value="1"/>
</dbReference>
<gene>
    <name evidence="8" type="ORF">Aru02nite_72330</name>
</gene>
<evidence type="ECO:0000259" key="7">
    <source>
        <dbReference type="Pfam" id="PF00266"/>
    </source>
</evidence>